<accession>A0A6A4VW38</accession>
<comment type="subcellular location">
    <subcellularLocation>
        <location evidence="5">Endoplasmic reticulum membrane</location>
        <topology evidence="5">Peripheral membrane protein</topology>
        <orientation evidence="5">Cytoplasmic side</orientation>
    </subcellularLocation>
</comment>
<keyword evidence="5" id="KW-0472">Membrane</keyword>
<gene>
    <name evidence="8" type="primary">emc2</name>
    <name evidence="8" type="ORF">FJT64_003658</name>
</gene>
<dbReference type="PROSITE" id="PS50005">
    <property type="entry name" value="TPR"/>
    <property type="match status" value="1"/>
</dbReference>
<dbReference type="FunFam" id="1.25.40.10:FF:000478">
    <property type="entry name" value="GG16802"/>
    <property type="match status" value="1"/>
</dbReference>
<evidence type="ECO:0000313" key="9">
    <source>
        <dbReference type="Proteomes" id="UP000440578"/>
    </source>
</evidence>
<keyword evidence="5" id="KW-0256">Endoplasmic reticulum</keyword>
<feature type="region of interest" description="Disordered" evidence="6">
    <location>
        <begin position="266"/>
        <end position="286"/>
    </location>
</feature>
<dbReference type="EMBL" id="VIIS01001396">
    <property type="protein sequence ID" value="KAF0299076.1"/>
    <property type="molecule type" value="Genomic_DNA"/>
</dbReference>
<comment type="function">
    <text evidence="5">Part of the endoplasmic reticulum membrane protein complex (EMC) that enables the energy-independent insertion into endoplasmic reticulum membranes of newly synthesized membrane proteins.</text>
</comment>
<dbReference type="InterPro" id="IPR039856">
    <property type="entry name" value="EMC2-like"/>
</dbReference>
<dbReference type="InterPro" id="IPR055217">
    <property type="entry name" value="TPR_EMC2"/>
</dbReference>
<dbReference type="InterPro" id="IPR011990">
    <property type="entry name" value="TPR-like_helical_dom_sf"/>
</dbReference>
<keyword evidence="3 4" id="KW-0802">TPR repeat</keyword>
<feature type="domain" description="EMC2 TPR-like" evidence="7">
    <location>
        <begin position="85"/>
        <end position="193"/>
    </location>
</feature>
<reference evidence="8 9" key="1">
    <citation type="submission" date="2019-07" db="EMBL/GenBank/DDBJ databases">
        <title>Draft genome assembly of a fouling barnacle, Amphibalanus amphitrite (Darwin, 1854): The first reference genome for Thecostraca.</title>
        <authorList>
            <person name="Kim W."/>
        </authorList>
    </citation>
    <scope>NUCLEOTIDE SEQUENCE [LARGE SCALE GENOMIC DNA]</scope>
    <source>
        <strain evidence="8">SNU_AA5</strain>
        <tissue evidence="8">Soma without cirri and trophi</tissue>
    </source>
</reference>
<protein>
    <recommendedName>
        <fullName evidence="5">ER membrane protein complex subunit 2</fullName>
    </recommendedName>
</protein>
<evidence type="ECO:0000256" key="6">
    <source>
        <dbReference type="SAM" id="MobiDB-lite"/>
    </source>
</evidence>
<dbReference type="GO" id="GO:0072546">
    <property type="term" value="C:EMC complex"/>
    <property type="evidence" value="ECO:0007669"/>
    <property type="project" value="UniProtKB-UniRule"/>
</dbReference>
<proteinExistence type="inferred from homology"/>
<evidence type="ECO:0000256" key="2">
    <source>
        <dbReference type="ARBA" id="ARBA00022737"/>
    </source>
</evidence>
<name>A0A6A4VW38_AMPAM</name>
<comment type="caution">
    <text evidence="8">The sequence shown here is derived from an EMBL/GenBank/DDBJ whole genome shotgun (WGS) entry which is preliminary data.</text>
</comment>
<evidence type="ECO:0000256" key="4">
    <source>
        <dbReference type="PROSITE-ProRule" id="PRU00339"/>
    </source>
</evidence>
<comment type="subunit">
    <text evidence="5">Component of the ER membrane protein complex (EMC).</text>
</comment>
<dbReference type="PANTHER" id="PTHR12760">
    <property type="entry name" value="TETRATRICOPEPTIDE REPEAT PROTEIN"/>
    <property type="match status" value="1"/>
</dbReference>
<sequence length="286" mass="32987">MRSCTSDRYVAERYRRWREDNSRNSDLIVQLWEEVLCAKVDKLGDEKWMVLEQVAVAALDLHKMTVAEDCLVMLSKQFPGSQRVRKLKALRLEALERYEDANDVYDAILRKDETNTVVRKRKIAILKSLGKTSEAIRELVEYLKKFMSDTEAWMELSDLYISEQDYAKAAYCMEELLLHNPHHHLYFQKYADIKYTQGGFDNVEVARSYYSRAVKLSSANNMRALYGLLLCCSQIANSPKAQAQKKKENTKIGQWAAQCISDKYREASGSEDNQPVEQLLGALTLS</sequence>
<evidence type="ECO:0000259" key="7">
    <source>
        <dbReference type="Pfam" id="PF22890"/>
    </source>
</evidence>
<dbReference type="Gene3D" id="1.25.40.10">
    <property type="entry name" value="Tetratricopeptide repeat domain"/>
    <property type="match status" value="1"/>
</dbReference>
<evidence type="ECO:0000256" key="5">
    <source>
        <dbReference type="RuleBase" id="RU367091"/>
    </source>
</evidence>
<dbReference type="InterPro" id="IPR019734">
    <property type="entry name" value="TPR_rpt"/>
</dbReference>
<dbReference type="AlphaFoldDB" id="A0A6A4VW38"/>
<dbReference type="Pfam" id="PF22890">
    <property type="entry name" value="TPR_EMC2"/>
    <property type="match status" value="1"/>
</dbReference>
<dbReference type="OrthoDB" id="124397at2759"/>
<dbReference type="SUPFAM" id="SSF48452">
    <property type="entry name" value="TPR-like"/>
    <property type="match status" value="1"/>
</dbReference>
<feature type="repeat" description="TPR" evidence="4">
    <location>
        <begin position="150"/>
        <end position="183"/>
    </location>
</feature>
<organism evidence="8 9">
    <name type="scientific">Amphibalanus amphitrite</name>
    <name type="common">Striped barnacle</name>
    <name type="synonym">Balanus amphitrite</name>
    <dbReference type="NCBI Taxonomy" id="1232801"/>
    <lineage>
        <taxon>Eukaryota</taxon>
        <taxon>Metazoa</taxon>
        <taxon>Ecdysozoa</taxon>
        <taxon>Arthropoda</taxon>
        <taxon>Crustacea</taxon>
        <taxon>Multicrustacea</taxon>
        <taxon>Cirripedia</taxon>
        <taxon>Thoracica</taxon>
        <taxon>Thoracicalcarea</taxon>
        <taxon>Balanomorpha</taxon>
        <taxon>Balanoidea</taxon>
        <taxon>Balanidae</taxon>
        <taxon>Amphibalaninae</taxon>
        <taxon>Amphibalanus</taxon>
    </lineage>
</organism>
<keyword evidence="9" id="KW-1185">Reference proteome</keyword>
<dbReference type="Proteomes" id="UP000440578">
    <property type="component" value="Unassembled WGS sequence"/>
</dbReference>
<evidence type="ECO:0000256" key="3">
    <source>
        <dbReference type="ARBA" id="ARBA00022803"/>
    </source>
</evidence>
<comment type="similarity">
    <text evidence="1 5">Belongs to the EMC2 family.</text>
</comment>
<evidence type="ECO:0000256" key="1">
    <source>
        <dbReference type="ARBA" id="ARBA00010361"/>
    </source>
</evidence>
<evidence type="ECO:0000313" key="8">
    <source>
        <dbReference type="EMBL" id="KAF0299076.1"/>
    </source>
</evidence>
<keyword evidence="2" id="KW-0677">Repeat</keyword>